<proteinExistence type="predicted"/>
<dbReference type="AlphaFoldDB" id="A0A0H5Q5F1"/>
<evidence type="ECO:0000313" key="1">
    <source>
        <dbReference type="EMBL" id="CRY96639.1"/>
    </source>
</evidence>
<accession>A0A0H5Q5F1</accession>
<reference evidence="1" key="1">
    <citation type="submission" date="2015-06" db="EMBL/GenBank/DDBJ databases">
        <authorList>
            <person name="Joergensen T."/>
        </authorList>
    </citation>
    <scope>NUCLEOTIDE SEQUENCE</scope>
    <source>
        <strain evidence="1">RGFK1190</strain>
    </source>
</reference>
<organism evidence="1">
    <name type="scientific">uncultured prokaryote</name>
    <dbReference type="NCBI Taxonomy" id="198431"/>
    <lineage>
        <taxon>unclassified sequences</taxon>
        <taxon>environmental samples</taxon>
    </lineage>
</organism>
<reference evidence="1" key="2">
    <citation type="submission" date="2015-07" db="EMBL/GenBank/DDBJ databases">
        <title>Plasmids, circular viruses and viroids from rat gut.</title>
        <authorList>
            <person name="Jorgensen T.J."/>
            <person name="Hansen M.A."/>
            <person name="Xu Z."/>
            <person name="Tabak M.A."/>
            <person name="Sorensen S.J."/>
            <person name="Hansen L.H."/>
        </authorList>
    </citation>
    <scope>NUCLEOTIDE SEQUENCE</scope>
    <source>
        <strain evidence="1">RGFK1190</strain>
    </source>
</reference>
<dbReference type="EMBL" id="LN853764">
    <property type="protein sequence ID" value="CRY96639.1"/>
    <property type="molecule type" value="Genomic_DNA"/>
</dbReference>
<sequence length="199" mass="21204">MPVAPVGFHNVTFVFQAAGAVRQSTFQLGIEDEGSPGYPPESVVGQCRIAFSTTGAPGAASAMSNQWSFLGCVDHYSAEGGQIIYEDLTTVAGTATSKPVPSNGAILIRKNTGLGGRRNRGRIYCPPFNMDESSVDAMGVILPANVAYIQGLWTFFLSELTGSDLAPRLFHSEAPFTPSPVTGFSVQGILGTQRRRMRK</sequence>
<name>A0A0H5Q5F1_9ZZZZ</name>
<protein>
    <submittedName>
        <fullName evidence="1">Uncharacterized protein</fullName>
    </submittedName>
</protein>